<organism evidence="8 9">
    <name type="scientific">Helianthus annuus</name>
    <name type="common">Common sunflower</name>
    <dbReference type="NCBI Taxonomy" id="4232"/>
    <lineage>
        <taxon>Eukaryota</taxon>
        <taxon>Viridiplantae</taxon>
        <taxon>Streptophyta</taxon>
        <taxon>Embryophyta</taxon>
        <taxon>Tracheophyta</taxon>
        <taxon>Spermatophyta</taxon>
        <taxon>Magnoliopsida</taxon>
        <taxon>eudicotyledons</taxon>
        <taxon>Gunneridae</taxon>
        <taxon>Pentapetalae</taxon>
        <taxon>asterids</taxon>
        <taxon>campanulids</taxon>
        <taxon>Asterales</taxon>
        <taxon>Asteraceae</taxon>
        <taxon>Asteroideae</taxon>
        <taxon>Heliantheae alliance</taxon>
        <taxon>Heliantheae</taxon>
        <taxon>Helianthus</taxon>
    </lineage>
</organism>
<gene>
    <name evidence="8" type="ORF">HannXRQ_Chr09g0256161</name>
    <name evidence="7" type="ORF">HanXRQr2_Chr09g0387761</name>
</gene>
<dbReference type="Gene3D" id="2.60.40.420">
    <property type="entry name" value="Cupredoxins - blue copper proteins"/>
    <property type="match status" value="1"/>
</dbReference>
<dbReference type="PROSITE" id="PS00196">
    <property type="entry name" value="COPPER_BLUE"/>
    <property type="match status" value="1"/>
</dbReference>
<feature type="region of interest" description="Disordered" evidence="4">
    <location>
        <begin position="187"/>
        <end position="212"/>
    </location>
</feature>
<dbReference type="PANTHER" id="PTHR33021:SF489">
    <property type="entry name" value="BASIC BLUE PROTEIN-LIKE"/>
    <property type="match status" value="1"/>
</dbReference>
<keyword evidence="3" id="KW-0325">Glycoprotein</keyword>
<dbReference type="PROSITE" id="PS51485">
    <property type="entry name" value="PHYTOCYANIN"/>
    <property type="match status" value="1"/>
</dbReference>
<keyword evidence="9" id="KW-1185">Reference proteome</keyword>
<evidence type="ECO:0000256" key="3">
    <source>
        <dbReference type="ARBA" id="ARBA00023180"/>
    </source>
</evidence>
<dbReference type="GO" id="GO:0005886">
    <property type="term" value="C:plasma membrane"/>
    <property type="evidence" value="ECO:0000318"/>
    <property type="project" value="GO_Central"/>
</dbReference>
<dbReference type="Proteomes" id="UP000215914">
    <property type="component" value="Chromosome 9"/>
</dbReference>
<feature type="domain" description="Phytocyanin" evidence="6">
    <location>
        <begin position="89"/>
        <end position="188"/>
    </location>
</feature>
<evidence type="ECO:0000256" key="4">
    <source>
        <dbReference type="SAM" id="MobiDB-lite"/>
    </source>
</evidence>
<keyword evidence="2" id="KW-0186">Copper</keyword>
<protein>
    <submittedName>
        <fullName evidence="7">Blue (Type 1) copper binding protein</fullName>
    </submittedName>
    <submittedName>
        <fullName evidence="8">Putative cupredoxin, Blue (Type 1) copper protein, binding site</fullName>
    </submittedName>
</protein>
<dbReference type="EMBL" id="MNCJ02000324">
    <property type="protein sequence ID" value="KAF5790835.1"/>
    <property type="molecule type" value="Genomic_DNA"/>
</dbReference>
<evidence type="ECO:0000259" key="6">
    <source>
        <dbReference type="PROSITE" id="PS51485"/>
    </source>
</evidence>
<keyword evidence="5" id="KW-0812">Transmembrane</keyword>
<dbReference type="PANTHER" id="PTHR33021">
    <property type="entry name" value="BLUE COPPER PROTEIN"/>
    <property type="match status" value="1"/>
</dbReference>
<evidence type="ECO:0000313" key="9">
    <source>
        <dbReference type="Proteomes" id="UP000215914"/>
    </source>
</evidence>
<dbReference type="InterPro" id="IPR008972">
    <property type="entry name" value="Cupredoxin"/>
</dbReference>
<dbReference type="InterPro" id="IPR039391">
    <property type="entry name" value="Phytocyanin-like"/>
</dbReference>
<keyword evidence="5" id="KW-1133">Transmembrane helix</keyword>
<dbReference type="Pfam" id="PF02298">
    <property type="entry name" value="Cu_bind_like"/>
    <property type="match status" value="1"/>
</dbReference>
<evidence type="ECO:0000313" key="8">
    <source>
        <dbReference type="EMBL" id="OTG15052.1"/>
    </source>
</evidence>
<dbReference type="FunCoup" id="A0A251TWV7">
    <property type="interactions" value="64"/>
</dbReference>
<keyword evidence="5" id="KW-0472">Membrane</keyword>
<dbReference type="CDD" id="cd04216">
    <property type="entry name" value="Phytocyanin"/>
    <property type="match status" value="1"/>
</dbReference>
<sequence>MGVTAIMLFSTRSSRFFLSWVKEDYTKGKVVKQGYYVQRCSVYIYTHIPHLVPYTNHLIKKMEKNTYTMLLLVAFVGMLLMLSTHGSAEQHVVGGKQGWDESTDFDSWASGQTFKVGDTLVFKYSPLHNVAELGSESEYKNCDVGSATNSMSDGNSVVKLTKAGTRYFACGTPGHCDQGMKVKITTVSASSDSSPTSSSSSKTPTSTSTSTSGAICVSGSFVFAAVFMVLMNMLC</sequence>
<evidence type="ECO:0000313" key="7">
    <source>
        <dbReference type="EMBL" id="KAF5790835.1"/>
    </source>
</evidence>
<reference evidence="7 9" key="1">
    <citation type="journal article" date="2017" name="Nature">
        <title>The sunflower genome provides insights into oil metabolism, flowering and Asterid evolution.</title>
        <authorList>
            <person name="Badouin H."/>
            <person name="Gouzy J."/>
            <person name="Grassa C.J."/>
            <person name="Murat F."/>
            <person name="Staton S.E."/>
            <person name="Cottret L."/>
            <person name="Lelandais-Briere C."/>
            <person name="Owens G.L."/>
            <person name="Carrere S."/>
            <person name="Mayjonade B."/>
            <person name="Legrand L."/>
            <person name="Gill N."/>
            <person name="Kane N.C."/>
            <person name="Bowers J.E."/>
            <person name="Hubner S."/>
            <person name="Bellec A."/>
            <person name="Berard A."/>
            <person name="Berges H."/>
            <person name="Blanchet N."/>
            <person name="Boniface M.C."/>
            <person name="Brunel D."/>
            <person name="Catrice O."/>
            <person name="Chaidir N."/>
            <person name="Claudel C."/>
            <person name="Donnadieu C."/>
            <person name="Faraut T."/>
            <person name="Fievet G."/>
            <person name="Helmstetter N."/>
            <person name="King M."/>
            <person name="Knapp S.J."/>
            <person name="Lai Z."/>
            <person name="Le Paslier M.C."/>
            <person name="Lippi Y."/>
            <person name="Lorenzon L."/>
            <person name="Mandel J.R."/>
            <person name="Marage G."/>
            <person name="Marchand G."/>
            <person name="Marquand E."/>
            <person name="Bret-Mestries E."/>
            <person name="Morien E."/>
            <person name="Nambeesan S."/>
            <person name="Nguyen T."/>
            <person name="Pegot-Espagnet P."/>
            <person name="Pouilly N."/>
            <person name="Raftis F."/>
            <person name="Sallet E."/>
            <person name="Schiex T."/>
            <person name="Thomas J."/>
            <person name="Vandecasteele C."/>
            <person name="Vares D."/>
            <person name="Vear F."/>
            <person name="Vautrin S."/>
            <person name="Crespi M."/>
            <person name="Mangin B."/>
            <person name="Burke J.M."/>
            <person name="Salse J."/>
            <person name="Munos S."/>
            <person name="Vincourt P."/>
            <person name="Rieseberg L.H."/>
            <person name="Langlade N.B."/>
        </authorList>
    </citation>
    <scope>NUCLEOTIDE SEQUENCE [LARGE SCALE GENOMIC DNA]</scope>
    <source>
        <strain evidence="9">cv. SF193</strain>
        <tissue evidence="7">Leaves</tissue>
    </source>
</reference>
<feature type="transmembrane region" description="Helical" evidence="5">
    <location>
        <begin position="212"/>
        <end position="234"/>
    </location>
</feature>
<proteinExistence type="predicted"/>
<evidence type="ECO:0000256" key="5">
    <source>
        <dbReference type="SAM" id="Phobius"/>
    </source>
</evidence>
<dbReference type="InterPro" id="IPR003245">
    <property type="entry name" value="Phytocyanin_dom"/>
</dbReference>
<evidence type="ECO:0000256" key="1">
    <source>
        <dbReference type="ARBA" id="ARBA00022723"/>
    </source>
</evidence>
<dbReference type="InterPro" id="IPR028871">
    <property type="entry name" value="BlueCu_1_BS"/>
</dbReference>
<dbReference type="GO" id="GO:0046872">
    <property type="term" value="F:metal ion binding"/>
    <property type="evidence" value="ECO:0007669"/>
    <property type="project" value="UniProtKB-KW"/>
</dbReference>
<evidence type="ECO:0000256" key="2">
    <source>
        <dbReference type="ARBA" id="ARBA00023008"/>
    </source>
</evidence>
<dbReference type="AlphaFoldDB" id="A0A251TWV7"/>
<name>A0A251TWV7_HELAN</name>
<keyword evidence="1" id="KW-0479">Metal-binding</keyword>
<dbReference type="EMBL" id="CM007898">
    <property type="protein sequence ID" value="OTG15052.1"/>
    <property type="molecule type" value="Genomic_DNA"/>
</dbReference>
<dbReference type="Gramene" id="mRNA:HanXRQr2_Chr09g0387761">
    <property type="protein sequence ID" value="mRNA:HanXRQr2_Chr09g0387761"/>
    <property type="gene ID" value="HanXRQr2_Chr09g0387761"/>
</dbReference>
<dbReference type="OMA" id="WVKEDYT"/>
<accession>A0A251TWV7</accession>
<dbReference type="SUPFAM" id="SSF49503">
    <property type="entry name" value="Cupredoxins"/>
    <property type="match status" value="1"/>
</dbReference>
<reference evidence="8" key="2">
    <citation type="submission" date="2017-02" db="EMBL/GenBank/DDBJ databases">
        <title>Sunflower complete genome.</title>
        <authorList>
            <person name="Langlade N."/>
            <person name="Munos S."/>
        </authorList>
    </citation>
    <scope>NUCLEOTIDE SEQUENCE [LARGE SCALE GENOMIC DNA]</scope>
    <source>
        <tissue evidence="8">Leaves</tissue>
    </source>
</reference>
<dbReference type="STRING" id="4232.A0A251TWV7"/>
<dbReference type="GO" id="GO:0009055">
    <property type="term" value="F:electron transfer activity"/>
    <property type="evidence" value="ECO:0007669"/>
    <property type="project" value="InterPro"/>
</dbReference>
<feature type="transmembrane region" description="Helical" evidence="5">
    <location>
        <begin position="67"/>
        <end position="86"/>
    </location>
</feature>
<dbReference type="FunFam" id="2.60.40.420:FF:000003">
    <property type="entry name" value="Blue copper"/>
    <property type="match status" value="1"/>
</dbReference>
<dbReference type="InParanoid" id="A0A251TWV7"/>
<reference evidence="7" key="3">
    <citation type="submission" date="2020-06" db="EMBL/GenBank/DDBJ databases">
        <title>Helianthus annuus Genome sequencing and assembly Release 2.</title>
        <authorList>
            <person name="Gouzy J."/>
            <person name="Langlade N."/>
            <person name="Munos S."/>
        </authorList>
    </citation>
    <scope>NUCLEOTIDE SEQUENCE</scope>
    <source>
        <tissue evidence="7">Leaves</tissue>
    </source>
</reference>